<keyword evidence="2" id="KW-0413">Isomerase</keyword>
<organism evidence="3 4">
    <name type="scientific">Candidatus Phycosocius spiralis</name>
    <dbReference type="NCBI Taxonomy" id="2815099"/>
    <lineage>
        <taxon>Bacteria</taxon>
        <taxon>Pseudomonadati</taxon>
        <taxon>Pseudomonadota</taxon>
        <taxon>Alphaproteobacteria</taxon>
        <taxon>Caulobacterales</taxon>
        <taxon>Caulobacterales incertae sedis</taxon>
        <taxon>Candidatus Phycosocius</taxon>
    </lineage>
</organism>
<dbReference type="RefSeq" id="WP_284360925.1">
    <property type="nucleotide sequence ID" value="NZ_BPFZ01000014.1"/>
</dbReference>
<keyword evidence="4" id="KW-1185">Reference proteome</keyword>
<comment type="caution">
    <text evidence="3">The sequence shown here is derived from an EMBL/GenBank/DDBJ whole genome shotgun (WGS) entry which is preliminary data.</text>
</comment>
<dbReference type="EMBL" id="BPFZ01000014">
    <property type="protein sequence ID" value="GIU67797.1"/>
    <property type="molecule type" value="Genomic_DNA"/>
</dbReference>
<protein>
    <submittedName>
        <fullName evidence="3">Cellobiose 2-epimerase</fullName>
    </submittedName>
</protein>
<reference evidence="3" key="2">
    <citation type="journal article" date="2023" name="ISME Commun">
        <title>Characterization of a bloom-associated alphaproteobacterial lineage, 'Candidatus Phycosocius': insights into freshwater algal-bacterial interactions.</title>
        <authorList>
            <person name="Tanabe Y."/>
            <person name="Yamaguchi H."/>
            <person name="Yoshida M."/>
            <person name="Kai A."/>
            <person name="Okazaki Y."/>
        </authorList>
    </citation>
    <scope>NUCLEOTIDE SEQUENCE</scope>
    <source>
        <strain evidence="3">BOTRYCO-1</strain>
    </source>
</reference>
<evidence type="ECO:0000313" key="3">
    <source>
        <dbReference type="EMBL" id="GIU67797.1"/>
    </source>
</evidence>
<dbReference type="SUPFAM" id="SSF48208">
    <property type="entry name" value="Six-hairpin glycosidases"/>
    <property type="match status" value="1"/>
</dbReference>
<dbReference type="InterPro" id="IPR012341">
    <property type="entry name" value="6hp_glycosidase-like_sf"/>
</dbReference>
<dbReference type="InterPro" id="IPR010819">
    <property type="entry name" value="AGE/CE"/>
</dbReference>
<evidence type="ECO:0000313" key="4">
    <source>
        <dbReference type="Proteomes" id="UP001161064"/>
    </source>
</evidence>
<evidence type="ECO:0000256" key="1">
    <source>
        <dbReference type="ARBA" id="ARBA00008558"/>
    </source>
</evidence>
<dbReference type="InterPro" id="IPR008928">
    <property type="entry name" value="6-hairpin_glycosidase_sf"/>
</dbReference>
<accession>A0ABQ4PXR1</accession>
<proteinExistence type="inferred from homology"/>
<comment type="similarity">
    <text evidence="1">Belongs to the N-acylglucosamine 2-epimerase family.</text>
</comment>
<reference evidence="3" key="1">
    <citation type="submission" date="2021-05" db="EMBL/GenBank/DDBJ databases">
        <authorList>
            <person name="Tanabe Y."/>
        </authorList>
    </citation>
    <scope>NUCLEOTIDE SEQUENCE</scope>
    <source>
        <strain evidence="3">BOTRYCO-1</strain>
    </source>
</reference>
<dbReference type="Pfam" id="PF07221">
    <property type="entry name" value="GlcNAc_2-epim"/>
    <property type="match status" value="1"/>
</dbReference>
<dbReference type="PANTHER" id="PTHR15108">
    <property type="entry name" value="N-ACYLGLUCOSAMINE-2-EPIMERASE"/>
    <property type="match status" value="1"/>
</dbReference>
<dbReference type="Proteomes" id="UP001161064">
    <property type="component" value="Unassembled WGS sequence"/>
</dbReference>
<gene>
    <name evidence="3" type="ORF">PsB1_1951</name>
</gene>
<evidence type="ECO:0000256" key="2">
    <source>
        <dbReference type="ARBA" id="ARBA00023235"/>
    </source>
</evidence>
<dbReference type="Gene3D" id="1.50.10.10">
    <property type="match status" value="1"/>
</dbReference>
<name>A0ABQ4PXR1_9PROT</name>
<sequence length="431" mass="47970">MNGRVRSVAQDDTVITRSTRVLHPRSASLNLLEAESQVEFKRLISWWSTHAVRPEIGFWGAIDEAGVPLGDCEPSIILNTRLLWFFSSAFSATGYEVCRAQAHRAYEMITQHFYDPSTSTFVWTITPQGVPSNRRKQTYAQAFAIYALAAYAQATQETAALELAFKAFDQVQRHFSESRYGGWIEALGPDLEPISDVRLSEKDLNAPKSMNTHLHILEAYSALYSTAQKLGVGAARLHTIELALREAVSVMTSHIVHPKGNTLGLFFDLDWTPQSVIRSFGHDIEASWLIYEAACALGDRVTIAQAQETALALANGALEGVSTYGGLYEEMEANGHIRQLHVWWIQAEALVGFLNAFHLSGDDVFLTAALRVWDFIKTYQIDHEGGEWQELSRVDDQSTASGLMVGPWKCPYHTGRAMLETIKLTQAMVAS</sequence>